<dbReference type="STRING" id="392015.SAMN05421543_11351"/>
<gene>
    <name evidence="3" type="ORF">SAMN05421543_11351</name>
</gene>
<feature type="region of interest" description="Disordered" evidence="1">
    <location>
        <begin position="461"/>
        <end position="492"/>
    </location>
</feature>
<dbReference type="PANTHER" id="PTHR38462">
    <property type="entry name" value="EXONUCLEASE-LIKE PROTEIN"/>
    <property type="match status" value="1"/>
</dbReference>
<dbReference type="OrthoDB" id="9790530at2"/>
<dbReference type="InterPro" id="IPR011990">
    <property type="entry name" value="TPR-like_helical_dom_sf"/>
</dbReference>
<dbReference type="SUPFAM" id="SSF48452">
    <property type="entry name" value="TPR-like"/>
    <property type="match status" value="1"/>
</dbReference>
<dbReference type="PANTHER" id="PTHR38462:SF1">
    <property type="entry name" value="YPRB RIBONUCLEASE H-LIKE DOMAIN-CONTAINING PROTEIN"/>
    <property type="match status" value="1"/>
</dbReference>
<sequence>MARSLLERLAALERSVGRRPEATPDGADGGDAAGSQAADGGAATPGEAATGTAPRPGGDIVRESAAPPGAGTAPAAGATGAASSEGLWALGFRPVDPSGGVWYRTLRYDLLTVHGRRQFADLARCDLSAAARALGVDELPAERLRFYDTETTGLGQGAGNVPFLHAVARIEGDELAVHQYFLADHTGEPDLLTALTADHFAPGSVVVTFNGKSFDWPLLQARLALWRLPRVAAAHADLIHASRRLWRRRLGRVALAEVEAGVLGIHRSGDLPGREAPARYFAWLEDGRADWVEPVFEHNAADVCSLAVLLVVVADLLAGREPARGAEEWLALARWYDAWQAYDLAARCYTGAAASPDAGYEARWLKSLFHKRHGEWAEAVGIWTQLAEAYPHAVPPLVELAKHYEHRAGDLEAAARWAWEAWARASALARVADEEAARWREVADHLRHRIDRILRRQAAAARVSRSSGASPGTPAAAPAGAGSRTPRAQPRG</sequence>
<evidence type="ECO:0000259" key="2">
    <source>
        <dbReference type="Pfam" id="PF13482"/>
    </source>
</evidence>
<dbReference type="Pfam" id="PF13482">
    <property type="entry name" value="RNase_H_2"/>
    <property type="match status" value="1"/>
</dbReference>
<dbReference type="EMBL" id="FPBV01000013">
    <property type="protein sequence ID" value="SFU91641.1"/>
    <property type="molecule type" value="Genomic_DNA"/>
</dbReference>
<accession>A0A1I7K2K0</accession>
<evidence type="ECO:0000313" key="4">
    <source>
        <dbReference type="Proteomes" id="UP000183508"/>
    </source>
</evidence>
<name>A0A1I7K2K0_9BACL</name>
<dbReference type="SUPFAM" id="SSF53098">
    <property type="entry name" value="Ribonuclease H-like"/>
    <property type="match status" value="1"/>
</dbReference>
<dbReference type="InterPro" id="IPR038720">
    <property type="entry name" value="YprB_RNase_H-like_dom"/>
</dbReference>
<feature type="compositionally biased region" description="Low complexity" evidence="1">
    <location>
        <begin position="33"/>
        <end position="58"/>
    </location>
</feature>
<evidence type="ECO:0000313" key="3">
    <source>
        <dbReference type="EMBL" id="SFU91641.1"/>
    </source>
</evidence>
<reference evidence="4" key="1">
    <citation type="submission" date="2016-10" db="EMBL/GenBank/DDBJ databases">
        <authorList>
            <person name="Varghese N."/>
        </authorList>
    </citation>
    <scope>NUCLEOTIDE SEQUENCE [LARGE SCALE GENOMIC DNA]</scope>
    <source>
        <strain evidence="4">DSM 17980</strain>
    </source>
</reference>
<proteinExistence type="predicted"/>
<dbReference type="AlphaFoldDB" id="A0A1I7K2K0"/>
<organism evidence="3 4">
    <name type="scientific">Alicyclobacillus macrosporangiidus</name>
    <dbReference type="NCBI Taxonomy" id="392015"/>
    <lineage>
        <taxon>Bacteria</taxon>
        <taxon>Bacillati</taxon>
        <taxon>Bacillota</taxon>
        <taxon>Bacilli</taxon>
        <taxon>Bacillales</taxon>
        <taxon>Alicyclobacillaceae</taxon>
        <taxon>Alicyclobacillus</taxon>
    </lineage>
</organism>
<evidence type="ECO:0000256" key="1">
    <source>
        <dbReference type="SAM" id="MobiDB-lite"/>
    </source>
</evidence>
<dbReference type="RefSeq" id="WP_074953387.1">
    <property type="nucleotide sequence ID" value="NZ_FPBV01000013.1"/>
</dbReference>
<feature type="domain" description="YprB ribonuclease H-like" evidence="2">
    <location>
        <begin position="146"/>
        <end position="311"/>
    </location>
</feature>
<keyword evidence="4" id="KW-1185">Reference proteome</keyword>
<feature type="compositionally biased region" description="Low complexity" evidence="1">
    <location>
        <begin position="65"/>
        <end position="78"/>
    </location>
</feature>
<dbReference type="Proteomes" id="UP000183508">
    <property type="component" value="Unassembled WGS sequence"/>
</dbReference>
<protein>
    <recommendedName>
        <fullName evidence="2">YprB ribonuclease H-like domain-containing protein</fullName>
    </recommendedName>
</protein>
<dbReference type="InterPro" id="IPR012337">
    <property type="entry name" value="RNaseH-like_sf"/>
</dbReference>
<feature type="region of interest" description="Disordered" evidence="1">
    <location>
        <begin position="12"/>
        <end position="78"/>
    </location>
</feature>